<proteinExistence type="predicted"/>
<feature type="domain" description="HTH tetR-type" evidence="5">
    <location>
        <begin position="13"/>
        <end position="73"/>
    </location>
</feature>
<dbReference type="GO" id="GO:0000976">
    <property type="term" value="F:transcription cis-regulatory region binding"/>
    <property type="evidence" value="ECO:0007669"/>
    <property type="project" value="TreeGrafter"/>
</dbReference>
<dbReference type="Gene3D" id="1.10.357.10">
    <property type="entry name" value="Tetracycline Repressor, domain 2"/>
    <property type="match status" value="1"/>
</dbReference>
<dbReference type="InterPro" id="IPR036271">
    <property type="entry name" value="Tet_transcr_reg_TetR-rel_C_sf"/>
</dbReference>
<dbReference type="PANTHER" id="PTHR30055">
    <property type="entry name" value="HTH-TYPE TRANSCRIPTIONAL REGULATOR RUTR"/>
    <property type="match status" value="1"/>
</dbReference>
<keyword evidence="3" id="KW-0804">Transcription</keyword>
<dbReference type="SUPFAM" id="SSF48498">
    <property type="entry name" value="Tetracyclin repressor-like, C-terminal domain"/>
    <property type="match status" value="1"/>
</dbReference>
<dbReference type="STRING" id="502025.Hoch_3554"/>
<dbReference type="InterPro" id="IPR009057">
    <property type="entry name" value="Homeodomain-like_sf"/>
</dbReference>
<feature type="DNA-binding region" description="H-T-H motif" evidence="4">
    <location>
        <begin position="36"/>
        <end position="55"/>
    </location>
</feature>
<sequence>MTTAQERKHQERQARRRRIQQAARTVFGERGYAKTSIEQVARQASLSVGAIYLYFRSKEDLYISLLEETFEQFDAELQTIRQRADLNAADRLHTMWSYLATWASSDVEGTRILRLISQPGVRKQLSDEVASAAAEGLNKIQAHLSGLLRECMDAGIYRRGDASATAALLWSLFVGVLDTADARKNLEIDGAAVTDMAQTAFGMVEGGLRPMATAVAEAA</sequence>
<dbReference type="InterPro" id="IPR023772">
    <property type="entry name" value="DNA-bd_HTH_TetR-type_CS"/>
</dbReference>
<dbReference type="PROSITE" id="PS01081">
    <property type="entry name" value="HTH_TETR_1"/>
    <property type="match status" value="1"/>
</dbReference>
<name>D0LWC4_HALO1</name>
<organism evidence="6 7">
    <name type="scientific">Haliangium ochraceum (strain DSM 14365 / JCM 11303 / SMP-2)</name>
    <dbReference type="NCBI Taxonomy" id="502025"/>
    <lineage>
        <taxon>Bacteria</taxon>
        <taxon>Pseudomonadati</taxon>
        <taxon>Myxococcota</taxon>
        <taxon>Polyangia</taxon>
        <taxon>Haliangiales</taxon>
        <taxon>Kofleriaceae</taxon>
        <taxon>Haliangium</taxon>
    </lineage>
</organism>
<evidence type="ECO:0000256" key="4">
    <source>
        <dbReference type="PROSITE-ProRule" id="PRU00335"/>
    </source>
</evidence>
<dbReference type="AlphaFoldDB" id="D0LWC4"/>
<dbReference type="Gene3D" id="1.10.10.60">
    <property type="entry name" value="Homeodomain-like"/>
    <property type="match status" value="1"/>
</dbReference>
<dbReference type="GO" id="GO:0003700">
    <property type="term" value="F:DNA-binding transcription factor activity"/>
    <property type="evidence" value="ECO:0007669"/>
    <property type="project" value="TreeGrafter"/>
</dbReference>
<dbReference type="OrthoDB" id="5419598at2"/>
<evidence type="ECO:0000256" key="3">
    <source>
        <dbReference type="ARBA" id="ARBA00023163"/>
    </source>
</evidence>
<protein>
    <submittedName>
        <fullName evidence="6">Transcriptional regulator, TetR family</fullName>
    </submittedName>
</protein>
<dbReference type="KEGG" id="hoh:Hoch_3554"/>
<dbReference type="eggNOG" id="COG1309">
    <property type="taxonomic scope" value="Bacteria"/>
</dbReference>
<evidence type="ECO:0000313" key="6">
    <source>
        <dbReference type="EMBL" id="ACY16056.1"/>
    </source>
</evidence>
<dbReference type="EMBL" id="CP001804">
    <property type="protein sequence ID" value="ACY16056.1"/>
    <property type="molecule type" value="Genomic_DNA"/>
</dbReference>
<dbReference type="HOGENOM" id="CLU_069356_12_2_7"/>
<gene>
    <name evidence="6" type="ordered locus">Hoch_3554</name>
</gene>
<dbReference type="PROSITE" id="PS50977">
    <property type="entry name" value="HTH_TETR_2"/>
    <property type="match status" value="1"/>
</dbReference>
<evidence type="ECO:0000256" key="1">
    <source>
        <dbReference type="ARBA" id="ARBA00023015"/>
    </source>
</evidence>
<keyword evidence="1" id="KW-0805">Transcription regulation</keyword>
<dbReference type="InterPro" id="IPR001647">
    <property type="entry name" value="HTH_TetR"/>
</dbReference>
<dbReference type="PRINTS" id="PR00455">
    <property type="entry name" value="HTHTETR"/>
</dbReference>
<dbReference type="RefSeq" id="WP_012828655.1">
    <property type="nucleotide sequence ID" value="NC_013440.1"/>
</dbReference>
<dbReference type="PANTHER" id="PTHR30055:SF234">
    <property type="entry name" value="HTH-TYPE TRANSCRIPTIONAL REGULATOR BETI"/>
    <property type="match status" value="1"/>
</dbReference>
<accession>D0LWC4</accession>
<keyword evidence="7" id="KW-1185">Reference proteome</keyword>
<reference evidence="6 7" key="1">
    <citation type="journal article" date="2010" name="Stand. Genomic Sci.">
        <title>Complete genome sequence of Haliangium ochraceum type strain (SMP-2).</title>
        <authorList>
            <consortium name="US DOE Joint Genome Institute (JGI-PGF)"/>
            <person name="Ivanova N."/>
            <person name="Daum C."/>
            <person name="Lang E."/>
            <person name="Abt B."/>
            <person name="Kopitz M."/>
            <person name="Saunders E."/>
            <person name="Lapidus A."/>
            <person name="Lucas S."/>
            <person name="Glavina Del Rio T."/>
            <person name="Nolan M."/>
            <person name="Tice H."/>
            <person name="Copeland A."/>
            <person name="Cheng J.F."/>
            <person name="Chen F."/>
            <person name="Bruce D."/>
            <person name="Goodwin L."/>
            <person name="Pitluck S."/>
            <person name="Mavromatis K."/>
            <person name="Pati A."/>
            <person name="Mikhailova N."/>
            <person name="Chen A."/>
            <person name="Palaniappan K."/>
            <person name="Land M."/>
            <person name="Hauser L."/>
            <person name="Chang Y.J."/>
            <person name="Jeffries C.D."/>
            <person name="Detter J.C."/>
            <person name="Brettin T."/>
            <person name="Rohde M."/>
            <person name="Goker M."/>
            <person name="Bristow J."/>
            <person name="Markowitz V."/>
            <person name="Eisen J.A."/>
            <person name="Hugenholtz P."/>
            <person name="Kyrpides N.C."/>
            <person name="Klenk H.P."/>
        </authorList>
    </citation>
    <scope>NUCLEOTIDE SEQUENCE [LARGE SCALE GENOMIC DNA]</scope>
    <source>
        <strain evidence="7">DSM 14365 / CIP 107738 / JCM 11303 / AJ 13395 / SMP-2</strain>
    </source>
</reference>
<keyword evidence="2 4" id="KW-0238">DNA-binding</keyword>
<dbReference type="Proteomes" id="UP000001880">
    <property type="component" value="Chromosome"/>
</dbReference>
<evidence type="ECO:0000313" key="7">
    <source>
        <dbReference type="Proteomes" id="UP000001880"/>
    </source>
</evidence>
<dbReference type="InterPro" id="IPR050109">
    <property type="entry name" value="HTH-type_TetR-like_transc_reg"/>
</dbReference>
<evidence type="ECO:0000256" key="2">
    <source>
        <dbReference type="ARBA" id="ARBA00023125"/>
    </source>
</evidence>
<dbReference type="Pfam" id="PF00440">
    <property type="entry name" value="TetR_N"/>
    <property type="match status" value="1"/>
</dbReference>
<evidence type="ECO:0000259" key="5">
    <source>
        <dbReference type="PROSITE" id="PS50977"/>
    </source>
</evidence>
<dbReference type="SUPFAM" id="SSF46689">
    <property type="entry name" value="Homeodomain-like"/>
    <property type="match status" value="1"/>
</dbReference>